<protein>
    <recommendedName>
        <fullName evidence="3 5">Regulatory protein RecX</fullName>
    </recommendedName>
</protein>
<sequence length="153" mass="18148">MAAQPDAWSCALRLLSRRELSEAGLQERLRRRGFGEEEITQTLTRCREYRYVDDERFARLRARQLLSAGRAVGPALLIDLKQQRIGETVAREVIAALEEEFSQAEILQELCQRRFPDFDYRTADDRTRRRVFNYLRRRGFAPALLFQYFTQER</sequence>
<keyword evidence="8" id="KW-1185">Reference proteome</keyword>
<reference evidence="7 8" key="1">
    <citation type="journal article" date="2017" name="Genome Announc.">
        <title>Complete Genome Sequences of Two Acetylene-Fermenting Pelobacter acetylenicus Strains.</title>
        <authorList>
            <person name="Sutton J.M."/>
            <person name="Baesman S.M."/>
            <person name="Fierst J.L."/>
            <person name="Poret-Peterson A.T."/>
            <person name="Oremland R.S."/>
            <person name="Dunlap D.S."/>
            <person name="Akob D.M."/>
        </authorList>
    </citation>
    <scope>NUCLEOTIDE SEQUENCE [LARGE SCALE GENOMIC DNA]</scope>
    <source>
        <strain evidence="7 8">DSM 3247</strain>
    </source>
</reference>
<evidence type="ECO:0000259" key="6">
    <source>
        <dbReference type="Pfam" id="PF21982"/>
    </source>
</evidence>
<gene>
    <name evidence="5" type="primary">recX</name>
    <name evidence="7" type="ORF">A7E75_09320</name>
</gene>
<dbReference type="Gene3D" id="1.10.10.10">
    <property type="entry name" value="Winged helix-like DNA-binding domain superfamily/Winged helix DNA-binding domain"/>
    <property type="match status" value="1"/>
</dbReference>
<evidence type="ECO:0000256" key="2">
    <source>
        <dbReference type="ARBA" id="ARBA00009695"/>
    </source>
</evidence>
<dbReference type="KEGG" id="pace:A6070_03290"/>
<dbReference type="STRING" id="29542.A6070_03290"/>
<dbReference type="RefSeq" id="WP_072287048.1">
    <property type="nucleotide sequence ID" value="NZ_CP015455.1"/>
</dbReference>
<organism evidence="7 8">
    <name type="scientific">Syntrophotalea acetylenica</name>
    <name type="common">Pelobacter acetylenicus</name>
    <dbReference type="NCBI Taxonomy" id="29542"/>
    <lineage>
        <taxon>Bacteria</taxon>
        <taxon>Pseudomonadati</taxon>
        <taxon>Thermodesulfobacteriota</taxon>
        <taxon>Desulfuromonadia</taxon>
        <taxon>Desulfuromonadales</taxon>
        <taxon>Syntrophotaleaceae</taxon>
        <taxon>Syntrophotalea</taxon>
    </lineage>
</organism>
<evidence type="ECO:0000313" key="7">
    <source>
        <dbReference type="EMBL" id="APG25199.1"/>
    </source>
</evidence>
<evidence type="ECO:0000313" key="8">
    <source>
        <dbReference type="Proteomes" id="UP000182264"/>
    </source>
</evidence>
<dbReference type="InterPro" id="IPR003783">
    <property type="entry name" value="Regulatory_RecX"/>
</dbReference>
<keyword evidence="4 5" id="KW-0963">Cytoplasm</keyword>
<feature type="domain" description="RecX first three-helical" evidence="6">
    <location>
        <begin position="7"/>
        <end position="46"/>
    </location>
</feature>
<comment type="subcellular location">
    <subcellularLocation>
        <location evidence="1 5">Cytoplasm</location>
    </subcellularLocation>
</comment>
<comment type="function">
    <text evidence="5">Modulates RecA activity.</text>
</comment>
<dbReference type="PANTHER" id="PTHR33602">
    <property type="entry name" value="REGULATORY PROTEIN RECX FAMILY PROTEIN"/>
    <property type="match status" value="1"/>
</dbReference>
<evidence type="ECO:0000256" key="3">
    <source>
        <dbReference type="ARBA" id="ARBA00018111"/>
    </source>
</evidence>
<name>A0A1L3GH21_SYNAC</name>
<dbReference type="Pfam" id="PF21982">
    <property type="entry name" value="RecX_HTH1"/>
    <property type="match status" value="1"/>
</dbReference>
<evidence type="ECO:0000256" key="1">
    <source>
        <dbReference type="ARBA" id="ARBA00004496"/>
    </source>
</evidence>
<dbReference type="GO" id="GO:0006282">
    <property type="term" value="P:regulation of DNA repair"/>
    <property type="evidence" value="ECO:0007669"/>
    <property type="project" value="UniProtKB-UniRule"/>
</dbReference>
<dbReference type="InterPro" id="IPR036388">
    <property type="entry name" value="WH-like_DNA-bd_sf"/>
</dbReference>
<dbReference type="HAMAP" id="MF_01114">
    <property type="entry name" value="RecX"/>
    <property type="match status" value="1"/>
</dbReference>
<proteinExistence type="inferred from homology"/>
<dbReference type="PANTHER" id="PTHR33602:SF1">
    <property type="entry name" value="REGULATORY PROTEIN RECX FAMILY PROTEIN"/>
    <property type="match status" value="1"/>
</dbReference>
<evidence type="ECO:0000256" key="4">
    <source>
        <dbReference type="ARBA" id="ARBA00022490"/>
    </source>
</evidence>
<evidence type="ECO:0000256" key="5">
    <source>
        <dbReference type="HAMAP-Rule" id="MF_01114"/>
    </source>
</evidence>
<accession>A0A1L3GH21</accession>
<dbReference type="EMBL" id="CP015518">
    <property type="protein sequence ID" value="APG25199.1"/>
    <property type="molecule type" value="Genomic_DNA"/>
</dbReference>
<dbReference type="GO" id="GO:0005737">
    <property type="term" value="C:cytoplasm"/>
    <property type="evidence" value="ECO:0007669"/>
    <property type="project" value="UniProtKB-SubCell"/>
</dbReference>
<dbReference type="OrthoDB" id="9813859at2"/>
<dbReference type="Proteomes" id="UP000182264">
    <property type="component" value="Chromosome"/>
</dbReference>
<comment type="similarity">
    <text evidence="2 5">Belongs to the RecX family.</text>
</comment>
<dbReference type="InterPro" id="IPR053926">
    <property type="entry name" value="RecX_HTH_1st"/>
</dbReference>
<dbReference type="AlphaFoldDB" id="A0A1L3GH21"/>